<evidence type="ECO:0000256" key="5">
    <source>
        <dbReference type="RuleBase" id="RU367124"/>
    </source>
</evidence>
<proteinExistence type="inferred from homology"/>
<accession>A0A421FDZ7</accession>
<dbReference type="InterPro" id="IPR031825">
    <property type="entry name" value="RXLR"/>
</dbReference>
<comment type="caution">
    <text evidence="6">The sequence shown here is derived from an EMBL/GenBank/DDBJ whole genome shotgun (WGS) entry which is preliminary data.</text>
</comment>
<evidence type="ECO:0000256" key="1">
    <source>
        <dbReference type="ARBA" id="ARBA00004613"/>
    </source>
</evidence>
<sequence length="159" mass="17525">MRLSCYVFLLIAIIFAATSNAASAVQESEQNDISVLTAEIEGLTRLLAADDDSNTRSLRVAAKTNGDGFPTEEEERAAAIMPKWINKLSSGMTKVKGGIKNIPDSMLNGLFTTMGAAKINPSTVQKYLKITEKTDKRFSFLTKYQTFWDKKYKVAADTN</sequence>
<organism evidence="6 7">
    <name type="scientific">Phytophthora kernoviae</name>
    <dbReference type="NCBI Taxonomy" id="325452"/>
    <lineage>
        <taxon>Eukaryota</taxon>
        <taxon>Sar</taxon>
        <taxon>Stramenopiles</taxon>
        <taxon>Oomycota</taxon>
        <taxon>Peronosporomycetes</taxon>
        <taxon>Peronosporales</taxon>
        <taxon>Peronosporaceae</taxon>
        <taxon>Phytophthora</taxon>
    </lineage>
</organism>
<dbReference type="AlphaFoldDB" id="A0A421FDZ7"/>
<evidence type="ECO:0000256" key="4">
    <source>
        <dbReference type="ARBA" id="ARBA00022729"/>
    </source>
</evidence>
<keyword evidence="3 5" id="KW-0964">Secreted</keyword>
<comment type="domain">
    <text evidence="5">The RxLR-dEER motif acts to carry the protein into the host cell cytoplasm through binding to cell surface phosphatidylinositol-3-phosphate.</text>
</comment>
<evidence type="ECO:0000313" key="7">
    <source>
        <dbReference type="Proteomes" id="UP000285883"/>
    </source>
</evidence>
<dbReference type="Pfam" id="PF16810">
    <property type="entry name" value="RXLR"/>
    <property type="match status" value="1"/>
</dbReference>
<evidence type="ECO:0000256" key="3">
    <source>
        <dbReference type="ARBA" id="ARBA00022525"/>
    </source>
</evidence>
<gene>
    <name evidence="6" type="ORF">BBI17_009404</name>
</gene>
<evidence type="ECO:0000313" key="6">
    <source>
        <dbReference type="EMBL" id="RLN38262.1"/>
    </source>
</evidence>
<reference evidence="6 7" key="1">
    <citation type="submission" date="2018-07" db="EMBL/GenBank/DDBJ databases">
        <title>Genome sequencing of oomycete isolates from Chile give support for New Zealand origin for Phytophthora kernoviae and make available the first Nothophytophthora sp. genome.</title>
        <authorList>
            <person name="Studholme D.J."/>
            <person name="Sanfuentes E."/>
            <person name="Panda P."/>
            <person name="Hill R."/>
            <person name="Sambles C."/>
            <person name="Grant M."/>
            <person name="Williams N.M."/>
            <person name="Mcdougal R.L."/>
        </authorList>
    </citation>
    <scope>NUCLEOTIDE SEQUENCE [LARGE SCALE GENOMIC DNA]</scope>
    <source>
        <strain evidence="6">Chile2</strain>
    </source>
</reference>
<feature type="chain" id="PRO_5028508115" description="RxLR effector protein" evidence="5">
    <location>
        <begin position="25"/>
        <end position="159"/>
    </location>
</feature>
<feature type="signal peptide" evidence="5">
    <location>
        <begin position="1"/>
        <end position="24"/>
    </location>
</feature>
<dbReference type="Proteomes" id="UP000285883">
    <property type="component" value="Unassembled WGS sequence"/>
</dbReference>
<protein>
    <recommendedName>
        <fullName evidence="5">RxLR effector protein</fullName>
    </recommendedName>
</protein>
<comment type="subcellular location">
    <subcellularLocation>
        <location evidence="1 5">Secreted</location>
    </subcellularLocation>
</comment>
<comment type="function">
    <text evidence="5">Effector that suppresses plant defense responses during pathogen infection.</text>
</comment>
<dbReference type="EMBL" id="MAYM02000465">
    <property type="protein sequence ID" value="RLN38262.1"/>
    <property type="molecule type" value="Genomic_DNA"/>
</dbReference>
<dbReference type="GO" id="GO:0005576">
    <property type="term" value="C:extracellular region"/>
    <property type="evidence" value="ECO:0007669"/>
    <property type="project" value="UniProtKB-SubCell"/>
</dbReference>
<keyword evidence="4 5" id="KW-0732">Signal</keyword>
<comment type="similarity">
    <text evidence="2 5">Belongs to the RxLR effector family.</text>
</comment>
<evidence type="ECO:0000256" key="2">
    <source>
        <dbReference type="ARBA" id="ARBA00010400"/>
    </source>
</evidence>
<name>A0A421FDZ7_9STRA</name>